<dbReference type="Gene3D" id="1.10.443.10">
    <property type="entry name" value="Intergrase catalytic core"/>
    <property type="match status" value="1"/>
</dbReference>
<dbReference type="Proteomes" id="UP001178508">
    <property type="component" value="Chromosome 7"/>
</dbReference>
<evidence type="ECO:0000313" key="1">
    <source>
        <dbReference type="EMBL" id="CAJ1059759.1"/>
    </source>
</evidence>
<dbReference type="GO" id="GO:0015074">
    <property type="term" value="P:DNA integration"/>
    <property type="evidence" value="ECO:0007669"/>
    <property type="project" value="InterPro"/>
</dbReference>
<organism evidence="1 2">
    <name type="scientific">Xyrichtys novacula</name>
    <name type="common">Pearly razorfish</name>
    <name type="synonym">Hemipteronotus novacula</name>
    <dbReference type="NCBI Taxonomy" id="13765"/>
    <lineage>
        <taxon>Eukaryota</taxon>
        <taxon>Metazoa</taxon>
        <taxon>Chordata</taxon>
        <taxon>Craniata</taxon>
        <taxon>Vertebrata</taxon>
        <taxon>Euteleostomi</taxon>
        <taxon>Actinopterygii</taxon>
        <taxon>Neopterygii</taxon>
        <taxon>Teleostei</taxon>
        <taxon>Neoteleostei</taxon>
        <taxon>Acanthomorphata</taxon>
        <taxon>Eupercaria</taxon>
        <taxon>Labriformes</taxon>
        <taxon>Labridae</taxon>
        <taxon>Xyrichtys</taxon>
    </lineage>
</organism>
<dbReference type="GO" id="GO:0006310">
    <property type="term" value="P:DNA recombination"/>
    <property type="evidence" value="ECO:0007669"/>
    <property type="project" value="InterPro"/>
</dbReference>
<reference evidence="1" key="1">
    <citation type="submission" date="2023-08" db="EMBL/GenBank/DDBJ databases">
        <authorList>
            <person name="Alioto T."/>
            <person name="Alioto T."/>
            <person name="Gomez Garrido J."/>
        </authorList>
    </citation>
    <scope>NUCLEOTIDE SEQUENCE</scope>
</reference>
<name>A0AAV1FG88_XYRNO</name>
<dbReference type="AlphaFoldDB" id="A0AAV1FG88"/>
<keyword evidence="2" id="KW-1185">Reference proteome</keyword>
<protein>
    <submittedName>
        <fullName evidence="1">Uncharacterized protein</fullName>
    </submittedName>
</protein>
<evidence type="ECO:0000313" key="2">
    <source>
        <dbReference type="Proteomes" id="UP001178508"/>
    </source>
</evidence>
<dbReference type="EMBL" id="OY660870">
    <property type="protein sequence ID" value="CAJ1059759.1"/>
    <property type="molecule type" value="Genomic_DNA"/>
</dbReference>
<accession>A0AAV1FG88</accession>
<proteinExistence type="predicted"/>
<dbReference type="GO" id="GO:0003677">
    <property type="term" value="F:DNA binding"/>
    <property type="evidence" value="ECO:0007669"/>
    <property type="project" value="InterPro"/>
</dbReference>
<sequence length="141" mass="15423">MQPSSTKGLFPGVQLQLRCLDPFAGSLLGNPSIQLLLNGFLLWQSCGLPPARYMAHLFRIGAATNAAMTAPVSTLKAMGRWSSAVYERYLRPKARDILEAQKTMTSQLPLLAPRLHGMIVLGGFCSSLLYPRHLCLYNGSC</sequence>
<gene>
    <name evidence="1" type="ORF">XNOV1_A021660</name>
</gene>
<dbReference type="InterPro" id="IPR013762">
    <property type="entry name" value="Integrase-like_cat_sf"/>
</dbReference>